<dbReference type="GO" id="GO:0016020">
    <property type="term" value="C:membrane"/>
    <property type="evidence" value="ECO:0007669"/>
    <property type="project" value="UniProtKB-SubCell"/>
</dbReference>
<keyword evidence="5 10" id="KW-0067">ATP-binding</keyword>
<reference evidence="14" key="1">
    <citation type="submission" date="2021-01" db="EMBL/GenBank/DDBJ databases">
        <authorList>
            <person name="Corre E."/>
            <person name="Pelletier E."/>
            <person name="Niang G."/>
            <person name="Scheremetjew M."/>
            <person name="Finn R."/>
            <person name="Kale V."/>
            <person name="Holt S."/>
            <person name="Cochrane G."/>
            <person name="Meng A."/>
            <person name="Brown T."/>
            <person name="Cohen L."/>
        </authorList>
    </citation>
    <scope>NUCLEOTIDE SEQUENCE</scope>
    <source>
        <strain evidence="14">10249 10 AB</strain>
    </source>
</reference>
<keyword evidence="3 10" id="KW-0813">Transport</keyword>
<sequence length="986" mass="109038">MSKATDLMFSILVLLVFALCYHECDAFLSQQTKVPNTINVQTDWFGRQPQLHAGTALSMGLVDDFVTKTDEKNRASRNEKYLVSLQERVDRINVLEETIEELGDDELQAKTDSFRLRLKNGEDINGPLLEEAFAVVREAAWRVLELRHYDVQLLGGLVLHDGRLAEMATGEGKTLVSTLPVYLNALTGEASFVVTVNDYLAKRDMEVMGQVHRFLGLTVGLIQSEMTEEQRRVEYENDVVYVTNSELGFDYLRDHLALTPEQTVLPKGAGEFNGFCVVDEADSVLIDEARTPLIISKQVASPATKYQTAFKLAEALKPDVHYTVDLKNKACTLTEIGYRDSERALGIDSLFDIQSDGEAWVPFVEKAVNAKELFEKDVDYAMITDESGKEIGVGIIDAFTGRILDGRRWSDGLHQSIETMEGINVSEQSQVIAKVTYQSLFRQFTRLSGMTGTALSDAEELELTYGLKVVPIPTALPIARRDYPDVAFKTRVAADEALVKEIKNVGGGQKGGRPCLVGTTSVAQSELIVSKLAEAGIKAELLNASPKNAPRESEIVAQAGRTGAVTVATNIAGRGTDILLGGCPKTMARIKLRSVLVENGVLSNEEALTLPPLPSEDYYPCALNDDVQFMLKDAAASVRNSFGSELTGLRLNEVLTIAIDTTEAEDDPEYIVKLRNSAAVIREIFSEITDADRDLVQESGGLYVMGTNRHESCRIDNQLRGRAGRQGDPGTSRFFLSFEDDMFVIFGGDGLQNVLKSFRVSDDMPIEAPQVTEALDKVQEAVEIKYQEIRGEIFKFDDVLNKQRQIIYERRRKILNLSDEESTMSMREYNTNVINAIVEGQTKLGKIDAGKIIEKFGQFFPLVASIVQAGDIEGMSGSKAAEFLSIAADEIFTKKAAVLDEQAIAAGKAPNSIGRSARYIMLVTMDNAWSDHLQLLENLKEAVVIRRFEGKDPLKEYIAEAFQTFDGLEDDMQNNAVFSLWQSIVA</sequence>
<evidence type="ECO:0000256" key="11">
    <source>
        <dbReference type="SAM" id="SignalP"/>
    </source>
</evidence>
<keyword evidence="8 10" id="KW-0811">Translocation</keyword>
<dbReference type="SUPFAM" id="SSF81886">
    <property type="entry name" value="Helical scaffold and wing domains of SecA"/>
    <property type="match status" value="1"/>
</dbReference>
<dbReference type="InterPro" id="IPR044722">
    <property type="entry name" value="SecA_SF2_C"/>
</dbReference>
<dbReference type="GO" id="GO:0005524">
    <property type="term" value="F:ATP binding"/>
    <property type="evidence" value="ECO:0007669"/>
    <property type="project" value="UniProtKB-KW"/>
</dbReference>
<evidence type="ECO:0000256" key="1">
    <source>
        <dbReference type="ARBA" id="ARBA00004170"/>
    </source>
</evidence>
<keyword evidence="9" id="KW-0472">Membrane</keyword>
<dbReference type="SMART" id="SM00957">
    <property type="entry name" value="SecA_DEAD"/>
    <property type="match status" value="1"/>
</dbReference>
<evidence type="ECO:0000256" key="7">
    <source>
        <dbReference type="ARBA" id="ARBA00022967"/>
    </source>
</evidence>
<dbReference type="SUPFAM" id="SSF81767">
    <property type="entry name" value="Pre-protein crosslinking domain of SecA"/>
    <property type="match status" value="1"/>
</dbReference>
<dbReference type="PANTHER" id="PTHR30612">
    <property type="entry name" value="SECA INNER MEMBRANE COMPONENT OF SEC PROTEIN SECRETION SYSTEM"/>
    <property type="match status" value="1"/>
</dbReference>
<evidence type="ECO:0000256" key="9">
    <source>
        <dbReference type="ARBA" id="ARBA00023136"/>
    </source>
</evidence>
<dbReference type="PANTHER" id="PTHR30612:SF0">
    <property type="entry name" value="CHLOROPLAST PROTEIN-TRANSPORTING ATPASE"/>
    <property type="match status" value="1"/>
</dbReference>
<dbReference type="PRINTS" id="PR00906">
    <property type="entry name" value="SECA"/>
</dbReference>
<dbReference type="InterPro" id="IPR014001">
    <property type="entry name" value="Helicase_ATP-bd"/>
</dbReference>
<dbReference type="Gene3D" id="3.40.50.300">
    <property type="entry name" value="P-loop containing nucleotide triphosphate hydrolases"/>
    <property type="match status" value="2"/>
</dbReference>
<dbReference type="Gene3D" id="1.10.3060.10">
    <property type="entry name" value="Helical scaffold and wing domains of SecA"/>
    <property type="match status" value="1"/>
</dbReference>
<evidence type="ECO:0000256" key="10">
    <source>
        <dbReference type="RuleBase" id="RU003874"/>
    </source>
</evidence>
<keyword evidence="6 10" id="KW-0653">Protein transport</keyword>
<dbReference type="Pfam" id="PF01043">
    <property type="entry name" value="SecA_PP_bind"/>
    <property type="match status" value="1"/>
</dbReference>
<dbReference type="HAMAP" id="MF_01382">
    <property type="entry name" value="SecA"/>
    <property type="match status" value="1"/>
</dbReference>
<comment type="similarity">
    <text evidence="2 10">Belongs to the SecA family.</text>
</comment>
<evidence type="ECO:0000256" key="6">
    <source>
        <dbReference type="ARBA" id="ARBA00022927"/>
    </source>
</evidence>
<dbReference type="InterPro" id="IPR011116">
    <property type="entry name" value="SecA_Wing/Scaffold"/>
</dbReference>
<dbReference type="GO" id="GO:0017038">
    <property type="term" value="P:protein import"/>
    <property type="evidence" value="ECO:0007669"/>
    <property type="project" value="InterPro"/>
</dbReference>
<name>A0A7S4AWT2_9STRA</name>
<organism evidence="14">
    <name type="scientific">Pseudo-nitzschia australis</name>
    <dbReference type="NCBI Taxonomy" id="44445"/>
    <lineage>
        <taxon>Eukaryota</taxon>
        <taxon>Sar</taxon>
        <taxon>Stramenopiles</taxon>
        <taxon>Ochrophyta</taxon>
        <taxon>Bacillariophyta</taxon>
        <taxon>Bacillariophyceae</taxon>
        <taxon>Bacillariophycidae</taxon>
        <taxon>Bacillariales</taxon>
        <taxon>Bacillariaceae</taxon>
        <taxon>Pseudo-nitzschia</taxon>
    </lineage>
</organism>
<feature type="signal peptide" evidence="11">
    <location>
        <begin position="1"/>
        <end position="26"/>
    </location>
</feature>
<evidence type="ECO:0000256" key="5">
    <source>
        <dbReference type="ARBA" id="ARBA00022840"/>
    </source>
</evidence>
<accession>A0A7S4AWT2</accession>
<dbReference type="GO" id="GO:0006886">
    <property type="term" value="P:intracellular protein transport"/>
    <property type="evidence" value="ECO:0007669"/>
    <property type="project" value="InterPro"/>
</dbReference>
<dbReference type="InterPro" id="IPR011115">
    <property type="entry name" value="SecA_DEAD"/>
</dbReference>
<dbReference type="SUPFAM" id="SSF52540">
    <property type="entry name" value="P-loop containing nucleoside triphosphate hydrolases"/>
    <property type="match status" value="2"/>
</dbReference>
<dbReference type="AlphaFoldDB" id="A0A7S4AWT2"/>
<dbReference type="InterPro" id="IPR036670">
    <property type="entry name" value="SecA_X-link_sf"/>
</dbReference>
<dbReference type="CDD" id="cd17928">
    <property type="entry name" value="DEXDc_SecA"/>
    <property type="match status" value="1"/>
</dbReference>
<dbReference type="NCBIfam" id="TIGR00963">
    <property type="entry name" value="secA"/>
    <property type="match status" value="1"/>
</dbReference>
<dbReference type="EMBL" id="HBIX01034219">
    <property type="protein sequence ID" value="CAE0729558.1"/>
    <property type="molecule type" value="Transcribed_RNA"/>
</dbReference>
<dbReference type="Pfam" id="PF21090">
    <property type="entry name" value="P-loop_SecA"/>
    <property type="match status" value="1"/>
</dbReference>
<dbReference type="InterPro" id="IPR000185">
    <property type="entry name" value="SecA"/>
</dbReference>
<dbReference type="Pfam" id="PF07517">
    <property type="entry name" value="SecA_DEAD"/>
    <property type="match status" value="1"/>
</dbReference>
<keyword evidence="7" id="KW-1278">Translocase</keyword>
<evidence type="ECO:0000256" key="2">
    <source>
        <dbReference type="ARBA" id="ARBA00007650"/>
    </source>
</evidence>
<proteinExistence type="inferred from homology"/>
<dbReference type="GO" id="GO:0006605">
    <property type="term" value="P:protein targeting"/>
    <property type="evidence" value="ECO:0007669"/>
    <property type="project" value="InterPro"/>
</dbReference>
<keyword evidence="4 10" id="KW-0547">Nucleotide-binding</keyword>
<gene>
    <name evidence="14" type="ORF">PAUS00366_LOCUS22343</name>
</gene>
<dbReference type="Gene3D" id="3.90.1440.10">
    <property type="entry name" value="SecA, preprotein cross-linking domain"/>
    <property type="match status" value="1"/>
</dbReference>
<dbReference type="InterPro" id="IPR027417">
    <property type="entry name" value="P-loop_NTPase"/>
</dbReference>
<dbReference type="InterPro" id="IPR014018">
    <property type="entry name" value="SecA_motor_DEAD"/>
</dbReference>
<dbReference type="Pfam" id="PF07516">
    <property type="entry name" value="SecA_SW"/>
    <property type="match status" value="1"/>
</dbReference>
<evidence type="ECO:0000259" key="13">
    <source>
        <dbReference type="PROSITE" id="PS51196"/>
    </source>
</evidence>
<evidence type="ECO:0000256" key="4">
    <source>
        <dbReference type="ARBA" id="ARBA00022741"/>
    </source>
</evidence>
<evidence type="ECO:0000256" key="8">
    <source>
        <dbReference type="ARBA" id="ARBA00023010"/>
    </source>
</evidence>
<dbReference type="PROSITE" id="PS51196">
    <property type="entry name" value="SECA_MOTOR_DEAD"/>
    <property type="match status" value="1"/>
</dbReference>
<evidence type="ECO:0000313" key="14">
    <source>
        <dbReference type="EMBL" id="CAE0729558.1"/>
    </source>
</evidence>
<comment type="subcellular location">
    <subcellularLocation>
        <location evidence="1">Membrane</location>
        <topology evidence="1">Peripheral membrane protein</topology>
    </subcellularLocation>
</comment>
<dbReference type="InterPro" id="IPR036266">
    <property type="entry name" value="SecA_Wing/Scaffold_sf"/>
</dbReference>
<keyword evidence="11" id="KW-0732">Signal</keyword>
<dbReference type="InterPro" id="IPR011130">
    <property type="entry name" value="SecA_preprotein_X-link_dom"/>
</dbReference>
<protein>
    <recommendedName>
        <fullName evidence="10">Protein translocase subunit SecA</fullName>
    </recommendedName>
</protein>
<evidence type="ECO:0000259" key="12">
    <source>
        <dbReference type="PROSITE" id="PS51192"/>
    </source>
</evidence>
<feature type="chain" id="PRO_5030639990" description="Protein translocase subunit SecA" evidence="11">
    <location>
        <begin position="27"/>
        <end position="986"/>
    </location>
</feature>
<evidence type="ECO:0000256" key="3">
    <source>
        <dbReference type="ARBA" id="ARBA00022448"/>
    </source>
</evidence>
<dbReference type="SMART" id="SM00958">
    <property type="entry name" value="SecA_PP_bind"/>
    <property type="match status" value="1"/>
</dbReference>
<dbReference type="PROSITE" id="PS51192">
    <property type="entry name" value="HELICASE_ATP_BIND_1"/>
    <property type="match status" value="1"/>
</dbReference>
<feature type="domain" description="SecA family profile" evidence="13">
    <location>
        <begin position="67"/>
        <end position="767"/>
    </location>
</feature>
<feature type="domain" description="Helicase ATP-binding" evidence="12">
    <location>
        <begin position="154"/>
        <end position="323"/>
    </location>
</feature>